<protein>
    <submittedName>
        <fullName evidence="1">Uncharacterized protein</fullName>
    </submittedName>
</protein>
<dbReference type="Proteomes" id="UP000555448">
    <property type="component" value="Unassembled WGS sequence"/>
</dbReference>
<evidence type="ECO:0000313" key="1">
    <source>
        <dbReference type="EMBL" id="MBB4859632.1"/>
    </source>
</evidence>
<organism evidence="1 2">
    <name type="scientific">Novosphingobium chloroacetimidivorans</name>
    <dbReference type="NCBI Taxonomy" id="1428314"/>
    <lineage>
        <taxon>Bacteria</taxon>
        <taxon>Pseudomonadati</taxon>
        <taxon>Pseudomonadota</taxon>
        <taxon>Alphaproteobacteria</taxon>
        <taxon>Sphingomonadales</taxon>
        <taxon>Sphingomonadaceae</taxon>
        <taxon>Novosphingobium</taxon>
    </lineage>
</organism>
<dbReference type="EMBL" id="JACHLR010000013">
    <property type="protein sequence ID" value="MBB4859632.1"/>
    <property type="molecule type" value="Genomic_DNA"/>
</dbReference>
<sequence>MARKTNKTTMAVKMQAQSGVFEAPSPVTDIYPISNLQFSIQGVTVANPEYTGSVHKNGPDLAGKTISGSFNINMRPPGGADVPLADAYIPGRILKAAKFTESRVSAAIPAAPEAVGAATTTTVTLGAGAVGAASLYKGMALLLPSIAAQPYDQITAIRYYTAAKSAGLMELLAAPPVGNYQIPKQLSYQRSISESDAPFLSVKLWLDGLRYDLVDFRISGFRWVMPVSTRDGATTPTFEVSYTATIDDYDDEATPSVPALGATPLFKDGKLFVANKAVGGSNLSIDFGLRTAYPPDPNYADGSAGGELVETTTTVSMDRQAYLKAQFDTLAMAEGQAQYAAYAQWGYQSGKLVQVVVPDFRFGYQSPSLGQDYITETGDMYVDVFDRNVCVNFPYWG</sequence>
<comment type="caution">
    <text evidence="1">The sequence shown here is derived from an EMBL/GenBank/DDBJ whole genome shotgun (WGS) entry which is preliminary data.</text>
</comment>
<dbReference type="RefSeq" id="WP_184246894.1">
    <property type="nucleotide sequence ID" value="NZ_JACHLR010000013.1"/>
</dbReference>
<accession>A0A7W7KB88</accession>
<dbReference type="AlphaFoldDB" id="A0A7W7KB88"/>
<name>A0A7W7KB88_9SPHN</name>
<gene>
    <name evidence="1" type="ORF">HNO88_002961</name>
</gene>
<evidence type="ECO:0000313" key="2">
    <source>
        <dbReference type="Proteomes" id="UP000555448"/>
    </source>
</evidence>
<proteinExistence type="predicted"/>
<keyword evidence="2" id="KW-1185">Reference proteome</keyword>
<reference evidence="1 2" key="1">
    <citation type="submission" date="2020-08" db="EMBL/GenBank/DDBJ databases">
        <title>Functional genomics of gut bacteria from endangered species of beetles.</title>
        <authorList>
            <person name="Carlos-Shanley C."/>
        </authorList>
    </citation>
    <scope>NUCLEOTIDE SEQUENCE [LARGE SCALE GENOMIC DNA]</scope>
    <source>
        <strain evidence="1 2">S00245</strain>
    </source>
</reference>